<dbReference type="SUPFAM" id="SSF82714">
    <property type="entry name" value="Multidrug efflux transporter AcrB TolC docking domain, DN and DC subdomains"/>
    <property type="match status" value="1"/>
</dbReference>
<feature type="transmembrane region" description="Helical" evidence="1">
    <location>
        <begin position="473"/>
        <end position="500"/>
    </location>
</feature>
<evidence type="ECO:0000313" key="2">
    <source>
        <dbReference type="EMBL" id="TYR95022.1"/>
    </source>
</evidence>
<dbReference type="PANTHER" id="PTHR32063">
    <property type="match status" value="1"/>
</dbReference>
<comment type="caution">
    <text evidence="2">The sequence shown here is derived from an EMBL/GenBank/DDBJ whole genome shotgun (WGS) entry which is preliminary data.</text>
</comment>
<evidence type="ECO:0000256" key="1">
    <source>
        <dbReference type="SAM" id="Phobius"/>
    </source>
</evidence>
<dbReference type="PANTHER" id="PTHR32063:SF0">
    <property type="entry name" value="SWARMING MOTILITY PROTEIN SWRC"/>
    <property type="match status" value="1"/>
</dbReference>
<dbReference type="InterPro" id="IPR027463">
    <property type="entry name" value="AcrB_DN_DC_subdom"/>
</dbReference>
<feature type="transmembrane region" description="Helical" evidence="1">
    <location>
        <begin position="368"/>
        <end position="388"/>
    </location>
</feature>
<feature type="transmembrane region" description="Helical" evidence="1">
    <location>
        <begin position="884"/>
        <end position="904"/>
    </location>
</feature>
<dbReference type="InterPro" id="IPR001036">
    <property type="entry name" value="Acrflvin-R"/>
</dbReference>
<protein>
    <submittedName>
        <fullName evidence="2">Efflux RND transporter permease subunit</fullName>
    </submittedName>
</protein>
<dbReference type="RefSeq" id="WP_148955308.1">
    <property type="nucleotide sequence ID" value="NZ_VTEG01000033.1"/>
</dbReference>
<accession>A0A5D4M0I1</accession>
<reference evidence="2 3" key="1">
    <citation type="submission" date="2019-08" db="EMBL/GenBank/DDBJ databases">
        <title>Bacillus genomes from the desert of Cuatro Cienegas, Coahuila.</title>
        <authorList>
            <person name="Olmedo-Alvarez G."/>
        </authorList>
    </citation>
    <scope>NUCLEOTIDE SEQUENCE [LARGE SCALE GENOMIC DNA]</scope>
    <source>
        <strain evidence="2 3">CH128b_4D</strain>
    </source>
</reference>
<dbReference type="SUPFAM" id="SSF82693">
    <property type="entry name" value="Multidrug efflux transporter AcrB pore domain, PN1, PN2, PC1 and PC2 subdomains"/>
    <property type="match status" value="2"/>
</dbReference>
<proteinExistence type="predicted"/>
<dbReference type="Proteomes" id="UP000325182">
    <property type="component" value="Unassembled WGS sequence"/>
</dbReference>
<dbReference type="GO" id="GO:0042910">
    <property type="term" value="F:xenobiotic transmembrane transporter activity"/>
    <property type="evidence" value="ECO:0007669"/>
    <property type="project" value="TreeGrafter"/>
</dbReference>
<dbReference type="Pfam" id="PF00873">
    <property type="entry name" value="ACR_tran"/>
    <property type="match status" value="1"/>
</dbReference>
<dbReference type="Gene3D" id="3.30.70.1430">
    <property type="entry name" value="Multidrug efflux transporter AcrB pore domain"/>
    <property type="match status" value="2"/>
</dbReference>
<gene>
    <name evidence="2" type="ORF">FZC84_22050</name>
</gene>
<dbReference type="Gene3D" id="3.30.70.1320">
    <property type="entry name" value="Multidrug efflux transporter AcrB pore domain like"/>
    <property type="match status" value="1"/>
</dbReference>
<feature type="transmembrane region" description="Helical" evidence="1">
    <location>
        <begin position="956"/>
        <end position="975"/>
    </location>
</feature>
<keyword evidence="1" id="KW-0472">Membrane</keyword>
<dbReference type="Gene3D" id="1.20.1640.10">
    <property type="entry name" value="Multidrug efflux transporter AcrB transmembrane domain"/>
    <property type="match status" value="2"/>
</dbReference>
<dbReference type="PRINTS" id="PR00702">
    <property type="entry name" value="ACRIFLAVINRP"/>
</dbReference>
<feature type="transmembrane region" description="Helical" evidence="1">
    <location>
        <begin position="440"/>
        <end position="461"/>
    </location>
</feature>
<feature type="transmembrane region" description="Helical" evidence="1">
    <location>
        <begin position="910"/>
        <end position="931"/>
    </location>
</feature>
<feature type="transmembrane region" description="Helical" evidence="1">
    <location>
        <begin position="528"/>
        <end position="549"/>
    </location>
</feature>
<dbReference type="EMBL" id="VTEG01000033">
    <property type="protein sequence ID" value="TYR95022.1"/>
    <property type="molecule type" value="Genomic_DNA"/>
</dbReference>
<dbReference type="Gene3D" id="3.30.2090.10">
    <property type="entry name" value="Multidrug efflux transporter AcrB TolC docking domain, DN and DC subdomains"/>
    <property type="match status" value="2"/>
</dbReference>
<keyword evidence="1" id="KW-0812">Transmembrane</keyword>
<dbReference type="GO" id="GO:0005886">
    <property type="term" value="C:plasma membrane"/>
    <property type="evidence" value="ECO:0007669"/>
    <property type="project" value="TreeGrafter"/>
</dbReference>
<feature type="transmembrane region" description="Helical" evidence="1">
    <location>
        <begin position="987"/>
        <end position="1013"/>
    </location>
</feature>
<evidence type="ECO:0000313" key="3">
    <source>
        <dbReference type="Proteomes" id="UP000325182"/>
    </source>
</evidence>
<dbReference type="SUPFAM" id="SSF82866">
    <property type="entry name" value="Multidrug efflux transporter AcrB transmembrane domain"/>
    <property type="match status" value="2"/>
</dbReference>
<name>A0A5D4M0I1_9BACI</name>
<keyword evidence="1" id="KW-1133">Transmembrane helix</keyword>
<dbReference type="Gene3D" id="3.30.70.1440">
    <property type="entry name" value="Multidrug efflux transporter AcrB pore domain"/>
    <property type="match status" value="1"/>
</dbReference>
<dbReference type="AlphaFoldDB" id="A0A5D4M0I1"/>
<feature type="transmembrane region" description="Helical" evidence="1">
    <location>
        <begin position="858"/>
        <end position="877"/>
    </location>
</feature>
<organism evidence="2 3">
    <name type="scientific">Rossellomorea vietnamensis</name>
    <dbReference type="NCBI Taxonomy" id="218284"/>
    <lineage>
        <taxon>Bacteria</taxon>
        <taxon>Bacillati</taxon>
        <taxon>Bacillota</taxon>
        <taxon>Bacilli</taxon>
        <taxon>Bacillales</taxon>
        <taxon>Bacillaceae</taxon>
        <taxon>Rossellomorea</taxon>
    </lineage>
</organism>
<sequence>MRKILEFSLKNNIAIIILSLLVVVAGLVSSNSIKLETYPDVESPTLLVQAVYPNHSSEEVENEVTKPIEESIENVKPYDTLTSTTRDNTTLIQVTYEFGENMDEIDQSIQASIDKINLPEEVELEYKRISASSKPIYKIAFSAESLDELQENVTDELIPQLQNVSGVSDVNISGATTTQLVVEVDKEKSNEYGLTVSEVAEYLEQGNYVLPLGSLENEGNKIPVSLEEQIESAEELKDITIPVTPEQSIPNQSPSLPQQPQNVFIPLDEIAEVKEVEQVNAISRYNGDSALILEVVKNQEGNTAEVVELLKSEVDDFNEKYEYEQFTIIDQGKEVEKSVDSLIKEGGFGALFTVVIILLFLRNFRATIIAILSLPLSILGTIAVLDYFGYTLNIMTLGGMAVAIGRIVDDSIVVIENIFKWLQRKEAYTKREIIYKATKEVIGAVTSSTIATVVVFLPLAFVGGIVGEFFRPFSIAVVTSIILSLLVAFMLIPVLGLLFLKTGVHEGEAGSLQRGYDYLLKKSLSKKWVVIAVALSLLVGSLAMIPSIGKSFLPSGPASALQMDVELPVSTPLTETDELAKGIEAELSDYEKVDYVQVAVGLANNTNQLKQKSSNDYTATFYIQLLEGETVTDHKEPIEEKVEELVKEQYKDSSIRIQEVQQEGPPSGKTIDITLYGENLDQLIDAANKVEDSLLQNENLTNISNTAQQKQTKFRLELTEEAKEQGISQFAVYQQIEEQMNELSIGNMILDDKETEVVVTYDALVSNKSELEKAEIVTPTGVKELADVAAIEEQQIPAAIAHKDTKSAFTISAESIGEEVGQVTETVEKDIAALSLPNGIEWEVGGGQEMMTEGFRDLGQAMMIAIGLVFLTLTITYGGIITPIVILSSIIFVPIGSLGAIMLTGETLSMSVMIGMLMLIGIVVTNAVVMLDRVESNRREGLDLHTSLIEACKSRFRPIIMTALATILALVPLALSQSSSGVISKSLAITVIGGLTTSTLLTLVFTPVLYSLVGKWRKL</sequence>